<gene>
    <name evidence="1" type="ORF">BOW51_01565</name>
</gene>
<reference evidence="1 2" key="1">
    <citation type="submission" date="2016-11" db="EMBL/GenBank/DDBJ databases">
        <title>Mixed transmission modes and dynamic genome evolution in an obligate animal-bacterial symbiosis.</title>
        <authorList>
            <person name="Russell S.L."/>
            <person name="Corbett-Detig R.B."/>
            <person name="Cavanaugh C.M."/>
        </authorList>
    </citation>
    <scope>NUCLEOTIDE SEQUENCE [LARGE SCALE GENOMIC DNA]</scope>
    <source>
        <strain evidence="1">Se-Cadez</strain>
    </source>
</reference>
<accession>A0A1T2KXT2</accession>
<evidence type="ECO:0000313" key="1">
    <source>
        <dbReference type="EMBL" id="OOZ37611.1"/>
    </source>
</evidence>
<sequence length="146" mass="15601">MLPAIHAEVTVALEQGVVVERWGVIPSHLIHDLAVAVGGDDGVDFNNAALTGDGVDSAVNTVEYLAATVSDLVEEIEAYRVPVIDPFKGYAGCIGTQYLLLKIRHYPHVRSIGPLGRIPRILRSYAGAWNRLLIIGTTGLTAAGCR</sequence>
<dbReference type="Proteomes" id="UP000190896">
    <property type="component" value="Unassembled WGS sequence"/>
</dbReference>
<dbReference type="AlphaFoldDB" id="A0A1T2KXT2"/>
<organism evidence="1 2">
    <name type="scientific">Solemya velesiana gill symbiont</name>
    <dbReference type="NCBI Taxonomy" id="1918948"/>
    <lineage>
        <taxon>Bacteria</taxon>
        <taxon>Pseudomonadati</taxon>
        <taxon>Pseudomonadota</taxon>
        <taxon>Gammaproteobacteria</taxon>
        <taxon>sulfur-oxidizing symbionts</taxon>
    </lineage>
</organism>
<dbReference type="EMBL" id="MPRJ01000006">
    <property type="protein sequence ID" value="OOZ37611.1"/>
    <property type="molecule type" value="Genomic_DNA"/>
</dbReference>
<comment type="caution">
    <text evidence="1">The sequence shown here is derived from an EMBL/GenBank/DDBJ whole genome shotgun (WGS) entry which is preliminary data.</text>
</comment>
<keyword evidence="2" id="KW-1185">Reference proteome</keyword>
<name>A0A1T2KXT2_9GAMM</name>
<proteinExistence type="predicted"/>
<evidence type="ECO:0000313" key="2">
    <source>
        <dbReference type="Proteomes" id="UP000190896"/>
    </source>
</evidence>
<protein>
    <submittedName>
        <fullName evidence="1">Uncharacterized protein</fullName>
    </submittedName>
</protein>